<reference evidence="2 3" key="1">
    <citation type="submission" date="2021-08" db="EMBL/GenBank/DDBJ databases">
        <title>Draft Genome Sequence of Phanerochaete sordida strain YK-624.</title>
        <authorList>
            <person name="Mori T."/>
            <person name="Dohra H."/>
            <person name="Suzuki T."/>
            <person name="Kawagishi H."/>
            <person name="Hirai H."/>
        </authorList>
    </citation>
    <scope>NUCLEOTIDE SEQUENCE [LARGE SCALE GENOMIC DNA]</scope>
    <source>
        <strain evidence="2 3">YK-624</strain>
    </source>
</reference>
<dbReference type="OrthoDB" id="3258400at2759"/>
<dbReference type="AlphaFoldDB" id="A0A9P3L9S8"/>
<protein>
    <submittedName>
        <fullName evidence="2">Uncharacterized protein</fullName>
    </submittedName>
</protein>
<dbReference type="EMBL" id="BPQB01000007">
    <property type="protein sequence ID" value="GJE87581.1"/>
    <property type="molecule type" value="Genomic_DNA"/>
</dbReference>
<evidence type="ECO:0000256" key="1">
    <source>
        <dbReference type="SAM" id="MobiDB-lite"/>
    </source>
</evidence>
<proteinExistence type="predicted"/>
<sequence length="395" mass="42645">MQATYFDYGHGVYQPEYYMQTDLASPGEMPSFDQRTFVEQQHLLAMPVLSMSPYDGSHDAPAFSGHHDLPPRIHAPIPISAYSTLLAHVNYAARDAATSPPPSAAGPSQDLSPPPGVSAPPLVISLSPAPQPSPFAPLPEVTEVAQPRSECAHQLEAPQAALSTSPECELQERPAQAVSPIPEVEMTSVEETVPSSSSSAAEAASLPAPSSAKAKNRLKVPTVLQPAQPGRPDNIRKSYFRSVADNVGFQPTDPDSITSHDKKRHYLECLEQYILWLHDQIGLSGNTPLQLERVDSYRGLNIRSIRTLLVHMQGQTKKLHNQVAANEQNYFATESRAMSQPPSFAEEANSGQLMYPAPAERVRRHSIANGMIPMSGASHVPPLPVPAQSLGGGLL</sequence>
<dbReference type="Proteomes" id="UP000703269">
    <property type="component" value="Unassembled WGS sequence"/>
</dbReference>
<feature type="region of interest" description="Disordered" evidence="1">
    <location>
        <begin position="156"/>
        <end position="175"/>
    </location>
</feature>
<feature type="region of interest" description="Disordered" evidence="1">
    <location>
        <begin position="96"/>
        <end position="138"/>
    </location>
</feature>
<comment type="caution">
    <text evidence="2">The sequence shown here is derived from an EMBL/GenBank/DDBJ whole genome shotgun (WGS) entry which is preliminary data.</text>
</comment>
<gene>
    <name evidence="2" type="ORF">PsYK624_036640</name>
</gene>
<accession>A0A9P3L9S8</accession>
<evidence type="ECO:0000313" key="3">
    <source>
        <dbReference type="Proteomes" id="UP000703269"/>
    </source>
</evidence>
<organism evidence="2 3">
    <name type="scientific">Phanerochaete sordida</name>
    <dbReference type="NCBI Taxonomy" id="48140"/>
    <lineage>
        <taxon>Eukaryota</taxon>
        <taxon>Fungi</taxon>
        <taxon>Dikarya</taxon>
        <taxon>Basidiomycota</taxon>
        <taxon>Agaricomycotina</taxon>
        <taxon>Agaricomycetes</taxon>
        <taxon>Polyporales</taxon>
        <taxon>Phanerochaetaceae</taxon>
        <taxon>Phanerochaete</taxon>
    </lineage>
</organism>
<feature type="compositionally biased region" description="Low complexity" evidence="1">
    <location>
        <begin position="194"/>
        <end position="213"/>
    </location>
</feature>
<keyword evidence="3" id="KW-1185">Reference proteome</keyword>
<feature type="region of interest" description="Disordered" evidence="1">
    <location>
        <begin position="190"/>
        <end position="215"/>
    </location>
</feature>
<evidence type="ECO:0000313" key="2">
    <source>
        <dbReference type="EMBL" id="GJE87581.1"/>
    </source>
</evidence>
<name>A0A9P3L9S8_9APHY</name>